<keyword evidence="1" id="KW-1133">Transmembrane helix</keyword>
<evidence type="ECO:0000313" key="3">
    <source>
        <dbReference type="Proteomes" id="UP000294933"/>
    </source>
</evidence>
<accession>A0A4Y7Q2K5</accession>
<feature type="transmembrane region" description="Helical" evidence="1">
    <location>
        <begin position="35"/>
        <end position="57"/>
    </location>
</feature>
<dbReference type="EMBL" id="ML170181">
    <property type="protein sequence ID" value="TDL21382.1"/>
    <property type="molecule type" value="Genomic_DNA"/>
</dbReference>
<protein>
    <submittedName>
        <fullName evidence="2">Uncharacterized protein</fullName>
    </submittedName>
</protein>
<feature type="transmembrane region" description="Helical" evidence="1">
    <location>
        <begin position="86"/>
        <end position="110"/>
    </location>
</feature>
<dbReference type="AlphaFoldDB" id="A0A4Y7Q2K5"/>
<reference evidence="2 3" key="1">
    <citation type="submission" date="2018-06" db="EMBL/GenBank/DDBJ databases">
        <title>A transcriptomic atlas of mushroom development highlights an independent origin of complex multicellularity.</title>
        <authorList>
            <consortium name="DOE Joint Genome Institute"/>
            <person name="Krizsan K."/>
            <person name="Almasi E."/>
            <person name="Merenyi Z."/>
            <person name="Sahu N."/>
            <person name="Viragh M."/>
            <person name="Koszo T."/>
            <person name="Mondo S."/>
            <person name="Kiss B."/>
            <person name="Balint B."/>
            <person name="Kues U."/>
            <person name="Barry K."/>
            <person name="Hegedus J.C."/>
            <person name="Henrissat B."/>
            <person name="Johnson J."/>
            <person name="Lipzen A."/>
            <person name="Ohm R."/>
            <person name="Nagy I."/>
            <person name="Pangilinan J."/>
            <person name="Yan J."/>
            <person name="Xiong Y."/>
            <person name="Grigoriev I.V."/>
            <person name="Hibbett D.S."/>
            <person name="Nagy L.G."/>
        </authorList>
    </citation>
    <scope>NUCLEOTIDE SEQUENCE [LARGE SCALE GENOMIC DNA]</scope>
    <source>
        <strain evidence="2 3">SZMC22713</strain>
    </source>
</reference>
<keyword evidence="3" id="KW-1185">Reference proteome</keyword>
<keyword evidence="1" id="KW-0472">Membrane</keyword>
<dbReference type="Proteomes" id="UP000294933">
    <property type="component" value="Unassembled WGS sequence"/>
</dbReference>
<dbReference type="VEuPathDB" id="FungiDB:BD410DRAFT_303277"/>
<dbReference type="OrthoDB" id="3062801at2759"/>
<evidence type="ECO:0000256" key="1">
    <source>
        <dbReference type="SAM" id="Phobius"/>
    </source>
</evidence>
<sequence>MIKEWETLNILCGLAVGAVLTMLQLDNVTKGATSYVAAVITLASAFWACVLGSVFIVRFDSMRAPLMEYRWMKEAQEWNVNRLSNMWFIIAMPAIWATWAVFALSVVILAMVFPGINGDSPSALTKSAQWASFFCALLILAVGSMGLILALCMFHSWGGREVPKKFVWVPYTSTSQGVPVANKLHMNANIPSQSASSLCLC</sequence>
<proteinExistence type="predicted"/>
<feature type="transmembrane region" description="Helical" evidence="1">
    <location>
        <begin position="7"/>
        <end position="23"/>
    </location>
</feature>
<dbReference type="STRING" id="50990.A0A4Y7Q2K5"/>
<evidence type="ECO:0000313" key="2">
    <source>
        <dbReference type="EMBL" id="TDL21382.1"/>
    </source>
</evidence>
<gene>
    <name evidence="2" type="ORF">BD410DRAFT_303277</name>
</gene>
<keyword evidence="1" id="KW-0812">Transmembrane</keyword>
<feature type="transmembrane region" description="Helical" evidence="1">
    <location>
        <begin position="130"/>
        <end position="154"/>
    </location>
</feature>
<name>A0A4Y7Q2K5_9AGAM</name>
<organism evidence="2 3">
    <name type="scientific">Rickenella mellea</name>
    <dbReference type="NCBI Taxonomy" id="50990"/>
    <lineage>
        <taxon>Eukaryota</taxon>
        <taxon>Fungi</taxon>
        <taxon>Dikarya</taxon>
        <taxon>Basidiomycota</taxon>
        <taxon>Agaricomycotina</taxon>
        <taxon>Agaricomycetes</taxon>
        <taxon>Hymenochaetales</taxon>
        <taxon>Rickenellaceae</taxon>
        <taxon>Rickenella</taxon>
    </lineage>
</organism>